<dbReference type="KEGG" id="far:ABE41_006585"/>
<dbReference type="AlphaFoldDB" id="A0A1B1Z2X4"/>
<dbReference type="OrthoDB" id="2972720at2"/>
<gene>
    <name evidence="1" type="ORF">ABE41_006585</name>
</gene>
<dbReference type="Proteomes" id="UP000077412">
    <property type="component" value="Chromosome"/>
</dbReference>
<dbReference type="EMBL" id="CP016761">
    <property type="protein sequence ID" value="ANX11669.1"/>
    <property type="molecule type" value="Genomic_DNA"/>
</dbReference>
<organism evidence="1 2">
    <name type="scientific">Fictibacillus arsenicus</name>
    <dbReference type="NCBI Taxonomy" id="255247"/>
    <lineage>
        <taxon>Bacteria</taxon>
        <taxon>Bacillati</taxon>
        <taxon>Bacillota</taxon>
        <taxon>Bacilli</taxon>
        <taxon>Bacillales</taxon>
        <taxon>Fictibacillaceae</taxon>
        <taxon>Fictibacillus</taxon>
    </lineage>
</organism>
<evidence type="ECO:0000313" key="2">
    <source>
        <dbReference type="Proteomes" id="UP000077412"/>
    </source>
</evidence>
<sequence length="46" mass="5447">MHLNNIMSNEQLIINYRAALKHEKNSEIAKYLKQEINRRGLKPVLN</sequence>
<accession>A0A1B1Z2X4</accession>
<name>A0A1B1Z2X4_9BACL</name>
<proteinExistence type="predicted"/>
<keyword evidence="2" id="KW-1185">Reference proteome</keyword>
<protein>
    <submittedName>
        <fullName evidence="1">Acyl-CoA synthetase</fullName>
    </submittedName>
</protein>
<reference evidence="1 2" key="1">
    <citation type="submission" date="2016-08" db="EMBL/GenBank/DDBJ databases">
        <title>Complete genome sequence of Fictibacillus arsenicus G25-54, a strain with toxicity to nematodes and a potential arsenic-resistance activity.</title>
        <authorList>
            <person name="Zheng Z."/>
        </authorList>
    </citation>
    <scope>NUCLEOTIDE SEQUENCE [LARGE SCALE GENOMIC DNA]</scope>
    <source>
        <strain evidence="1 2">G25-54</strain>
    </source>
</reference>
<evidence type="ECO:0000313" key="1">
    <source>
        <dbReference type="EMBL" id="ANX11669.1"/>
    </source>
</evidence>
<dbReference type="STRING" id="255247.ABE41_006585"/>